<accession>A0A6L9G1Z2</accession>
<name>A0A6L9G1Z2_9MICC</name>
<dbReference type="AlphaFoldDB" id="A0A6L9G1Z2"/>
<evidence type="ECO:0000313" key="3">
    <source>
        <dbReference type="Proteomes" id="UP000477543"/>
    </source>
</evidence>
<proteinExistence type="predicted"/>
<reference evidence="2 3" key="1">
    <citation type="submission" date="2020-01" db="EMBL/GenBank/DDBJ databases">
        <title>Glutamicibacter soli M275.</title>
        <authorList>
            <person name="Meng X."/>
        </authorList>
    </citation>
    <scope>NUCLEOTIDE SEQUENCE [LARGE SCALE GENOMIC DNA]</scope>
    <source>
        <strain evidence="2 3">M275</strain>
    </source>
</reference>
<gene>
    <name evidence="2" type="ORF">GT020_07030</name>
</gene>
<evidence type="ECO:0000313" key="2">
    <source>
        <dbReference type="EMBL" id="NAZ15822.1"/>
    </source>
</evidence>
<feature type="compositionally biased region" description="Basic and acidic residues" evidence="1">
    <location>
        <begin position="1"/>
        <end position="10"/>
    </location>
</feature>
<evidence type="ECO:0000256" key="1">
    <source>
        <dbReference type="SAM" id="MobiDB-lite"/>
    </source>
</evidence>
<feature type="region of interest" description="Disordered" evidence="1">
    <location>
        <begin position="1"/>
        <end position="21"/>
    </location>
</feature>
<dbReference type="RefSeq" id="WP_157359297.1">
    <property type="nucleotide sequence ID" value="NZ_POAF01000006.1"/>
</dbReference>
<dbReference type="EMBL" id="WYDN01000005">
    <property type="protein sequence ID" value="NAZ15822.1"/>
    <property type="molecule type" value="Genomic_DNA"/>
</dbReference>
<protein>
    <submittedName>
        <fullName evidence="2">Uncharacterized protein</fullName>
    </submittedName>
</protein>
<comment type="caution">
    <text evidence="2">The sequence shown here is derived from an EMBL/GenBank/DDBJ whole genome shotgun (WGS) entry which is preliminary data.</text>
</comment>
<sequence length="52" mass="5792">MSDKKADRSQPGETIGDDALRNELLNAEAAKNLKQAEDQVKETAHDVERNLK</sequence>
<organism evidence="2 3">
    <name type="scientific">Glutamicibacter soli</name>
    <dbReference type="NCBI Taxonomy" id="453836"/>
    <lineage>
        <taxon>Bacteria</taxon>
        <taxon>Bacillati</taxon>
        <taxon>Actinomycetota</taxon>
        <taxon>Actinomycetes</taxon>
        <taxon>Micrococcales</taxon>
        <taxon>Micrococcaceae</taxon>
        <taxon>Glutamicibacter</taxon>
    </lineage>
</organism>
<dbReference type="Proteomes" id="UP000477543">
    <property type="component" value="Unassembled WGS sequence"/>
</dbReference>